<evidence type="ECO:0000313" key="2">
    <source>
        <dbReference type="EMBL" id="UYF74087.1"/>
    </source>
</evidence>
<feature type="domain" description="NADP-dependent oxidoreductase" evidence="1">
    <location>
        <begin position="13"/>
        <end position="312"/>
    </location>
</feature>
<evidence type="ECO:0000313" key="3">
    <source>
        <dbReference type="Proteomes" id="UP001164081"/>
    </source>
</evidence>
<dbReference type="InterPro" id="IPR036812">
    <property type="entry name" value="NAD(P)_OxRdtase_dom_sf"/>
</dbReference>
<dbReference type="PANTHER" id="PTHR43364:SF6">
    <property type="entry name" value="OXIDOREDUCTASE-RELATED"/>
    <property type="match status" value="1"/>
</dbReference>
<dbReference type="InterPro" id="IPR023210">
    <property type="entry name" value="NADP_OxRdtase_dom"/>
</dbReference>
<dbReference type="Pfam" id="PF00248">
    <property type="entry name" value="Aldo_ket_red"/>
    <property type="match status" value="1"/>
</dbReference>
<dbReference type="Proteomes" id="UP001164081">
    <property type="component" value="Chromosome"/>
</dbReference>
<protein>
    <submittedName>
        <fullName evidence="2">Aldo/keto reductase</fullName>
    </submittedName>
</protein>
<name>A0AA46NJH1_9GAMM</name>
<dbReference type="CDD" id="cd19081">
    <property type="entry name" value="AKR_AKR9C1"/>
    <property type="match status" value="1"/>
</dbReference>
<dbReference type="PANTHER" id="PTHR43364">
    <property type="entry name" value="NADH-SPECIFIC METHYLGLYOXAL REDUCTASE-RELATED"/>
    <property type="match status" value="1"/>
</dbReference>
<organism evidence="2 3">
    <name type="scientific">Acinetobacter ursingii</name>
    <dbReference type="NCBI Taxonomy" id="108980"/>
    <lineage>
        <taxon>Bacteria</taxon>
        <taxon>Pseudomonadati</taxon>
        <taxon>Pseudomonadota</taxon>
        <taxon>Gammaproteobacteria</taxon>
        <taxon>Moraxellales</taxon>
        <taxon>Moraxellaceae</taxon>
        <taxon>Acinetobacter</taxon>
    </lineage>
</organism>
<dbReference type="GO" id="GO:0005829">
    <property type="term" value="C:cytosol"/>
    <property type="evidence" value="ECO:0007669"/>
    <property type="project" value="TreeGrafter"/>
</dbReference>
<sequence>MHQSHAFSKEFSKIIFGGNVFGWTVDQQQSFNLLDYALEHGIYTIDTADMYSTWVEGHQGGESETVIGHWLQHKPSHRDKIILISKVGAPLAQDKKGLSKKYIKQAVEASLKRLNTDYLDVYLSHYPDQDTPIEETLSAYADLIAEGKVLKIGASNYSAEQLQQALHVSAEQGLPKYEIFQPGYSLVEREQYETEYLPICEANQLKVITYFSLAAGFLSGKYRDLDQLQHSARKRQLERYFNERGLNILNTMDQLKEKYQAELSEIALAWTMAQPSIIAPITSATSTLQLDSFVKAMKLQLDSADIELLNQVSQY</sequence>
<proteinExistence type="predicted"/>
<gene>
    <name evidence="2" type="ORF">LSO58_09345</name>
</gene>
<dbReference type="EMBL" id="CP089044">
    <property type="protein sequence ID" value="UYF74087.1"/>
    <property type="molecule type" value="Genomic_DNA"/>
</dbReference>
<dbReference type="RefSeq" id="WP_151725180.1">
    <property type="nucleotide sequence ID" value="NZ_BKGX01000103.1"/>
</dbReference>
<reference evidence="2" key="1">
    <citation type="journal article" date="2022" name="J Glob Antimicrob Resist">
        <title>Comparative analysis of IMP-4- and OXA-58-containing plasmids of three carbapenemase-producing Acinetobacter ursingii strains in the Netherlands.</title>
        <authorList>
            <person name="Hendrickx A.P.A."/>
            <person name="Schade R.P."/>
            <person name="Landman F."/>
            <person name="Bosch T."/>
            <person name="Schouls L.M."/>
            <person name="van Dijk K."/>
        </authorList>
    </citation>
    <scope>NUCLEOTIDE SEQUENCE</scope>
    <source>
        <strain evidence="2">RIVM_C010761</strain>
    </source>
</reference>
<evidence type="ECO:0000259" key="1">
    <source>
        <dbReference type="Pfam" id="PF00248"/>
    </source>
</evidence>
<accession>A0AA46NJH1</accession>
<dbReference type="InterPro" id="IPR050523">
    <property type="entry name" value="AKR_Detox_Biosynth"/>
</dbReference>
<dbReference type="SUPFAM" id="SSF51430">
    <property type="entry name" value="NAD(P)-linked oxidoreductase"/>
    <property type="match status" value="1"/>
</dbReference>
<dbReference type="Gene3D" id="3.20.20.100">
    <property type="entry name" value="NADP-dependent oxidoreductase domain"/>
    <property type="match status" value="1"/>
</dbReference>
<dbReference type="AlphaFoldDB" id="A0AA46NJH1"/>